<accession>A0ABQ9FPY0</accession>
<comment type="caution">
    <text evidence="16">The sequence shown here is derived from an EMBL/GenBank/DDBJ whole genome shotgun (WGS) entry which is preliminary data.</text>
</comment>
<dbReference type="EMBL" id="JARBDR010000214">
    <property type="protein sequence ID" value="KAJ8319313.1"/>
    <property type="molecule type" value="Genomic_DNA"/>
</dbReference>
<name>A0ABQ9FPY0_TEGGR</name>
<evidence type="ECO:0000256" key="12">
    <source>
        <dbReference type="RuleBase" id="RU004462"/>
    </source>
</evidence>
<dbReference type="Pfam" id="PF02772">
    <property type="entry name" value="S-AdoMet_synt_M"/>
    <property type="match status" value="1"/>
</dbReference>
<dbReference type="Pfam" id="PF02773">
    <property type="entry name" value="S-AdoMet_synt_C"/>
    <property type="match status" value="1"/>
</dbReference>
<comment type="function">
    <text evidence="11">Catalyzes the formation of S-adenosylmethionine from methionine and ATP.</text>
</comment>
<proteinExistence type="inferred from homology"/>
<dbReference type="InterPro" id="IPR022636">
    <property type="entry name" value="S-AdoMet_synthetase_sfam"/>
</dbReference>
<comment type="cofactor">
    <cofactor evidence="11">
        <name>K(+)</name>
        <dbReference type="ChEBI" id="CHEBI:29103"/>
    </cofactor>
    <text evidence="11">Binds 1 potassium ion per subunit. The potassium ion interacts primarily with the substrate.</text>
</comment>
<dbReference type="InterPro" id="IPR022629">
    <property type="entry name" value="S-AdoMet_synt_central"/>
</dbReference>
<feature type="domain" description="S-adenosylmethionine synthetase central" evidence="14">
    <location>
        <begin position="144"/>
        <end position="265"/>
    </location>
</feature>
<keyword evidence="6 11" id="KW-0547">Nucleotide-binding</keyword>
<gene>
    <name evidence="16" type="ORF">KUTeg_004404</name>
</gene>
<dbReference type="CDD" id="cd18079">
    <property type="entry name" value="S-AdoMet_synt"/>
    <property type="match status" value="1"/>
</dbReference>
<dbReference type="PIRSF" id="PIRSF000497">
    <property type="entry name" value="MAT"/>
    <property type="match status" value="1"/>
</dbReference>
<comment type="similarity">
    <text evidence="2 12">Belongs to the AdoMet synthase family.</text>
</comment>
<keyword evidence="3 11" id="KW-0554">One-carbon metabolism</keyword>
<organism evidence="16 17">
    <name type="scientific">Tegillarca granosa</name>
    <name type="common">Malaysian cockle</name>
    <name type="synonym">Anadara granosa</name>
    <dbReference type="NCBI Taxonomy" id="220873"/>
    <lineage>
        <taxon>Eukaryota</taxon>
        <taxon>Metazoa</taxon>
        <taxon>Spiralia</taxon>
        <taxon>Lophotrochozoa</taxon>
        <taxon>Mollusca</taxon>
        <taxon>Bivalvia</taxon>
        <taxon>Autobranchia</taxon>
        <taxon>Pteriomorphia</taxon>
        <taxon>Arcoida</taxon>
        <taxon>Arcoidea</taxon>
        <taxon>Arcidae</taxon>
        <taxon>Tegillarca</taxon>
    </lineage>
</organism>
<evidence type="ECO:0000256" key="2">
    <source>
        <dbReference type="ARBA" id="ARBA00009685"/>
    </source>
</evidence>
<evidence type="ECO:0000256" key="11">
    <source>
        <dbReference type="RuleBase" id="RU000541"/>
    </source>
</evidence>
<dbReference type="Proteomes" id="UP001217089">
    <property type="component" value="Unassembled WGS sequence"/>
</dbReference>
<dbReference type="InterPro" id="IPR022628">
    <property type="entry name" value="S-AdoMet_synt_N"/>
</dbReference>
<keyword evidence="5 11" id="KW-0479">Metal-binding</keyword>
<evidence type="ECO:0000256" key="8">
    <source>
        <dbReference type="ARBA" id="ARBA00022842"/>
    </source>
</evidence>
<sequence length="346" mass="38076">MSGPIQNGLNGNHYTEINHHYAEECSQDDIGTFLFTSESVGEGHPDKICDQVSDAILDAHLKGDPNAKVACETVTKTGMVLICGEITSKTHVDYQKVIRDTIKQIGYDDSSKGFDYKTCNVLIAIEEQSPDIADGVHVARRDEDIGAGDQGLMFGYATDETEECMPLTVVLSHQLNARIAMLRRNGEMAWARPDSKTQVTVEYRYDKGACVPVRVHTVVISIQHDEKITLEQLRKDLMEKVIKQVIPAKFLDDKTVFHLQPSGKFIIGGPQIGKIIYFVFLQGDAGLTGRKIIVDTYGGWGAHGGGAFSGKDFSKVDRSAAYAARWVAKSLVKAGLCRRVLVQNDV</sequence>
<evidence type="ECO:0000256" key="1">
    <source>
        <dbReference type="ARBA" id="ARBA00005224"/>
    </source>
</evidence>
<evidence type="ECO:0000259" key="14">
    <source>
        <dbReference type="Pfam" id="PF02772"/>
    </source>
</evidence>
<evidence type="ECO:0000256" key="6">
    <source>
        <dbReference type="ARBA" id="ARBA00022741"/>
    </source>
</evidence>
<dbReference type="Gene3D" id="3.30.300.10">
    <property type="match status" value="3"/>
</dbReference>
<dbReference type="InterPro" id="IPR022631">
    <property type="entry name" value="ADOMET_SYNTHASE_CS"/>
</dbReference>
<evidence type="ECO:0000256" key="10">
    <source>
        <dbReference type="ARBA" id="ARBA00048344"/>
    </source>
</evidence>
<dbReference type="PROSITE" id="PS00377">
    <property type="entry name" value="ADOMET_SYNTHASE_2"/>
    <property type="match status" value="1"/>
</dbReference>
<protein>
    <recommendedName>
        <fullName evidence="11">S-adenosylmethionine synthase</fullName>
        <ecNumber evidence="11">2.5.1.6</ecNumber>
    </recommendedName>
</protein>
<evidence type="ECO:0000256" key="5">
    <source>
        <dbReference type="ARBA" id="ARBA00022723"/>
    </source>
</evidence>
<comment type="pathway">
    <text evidence="1 11">Amino-acid biosynthesis; S-adenosyl-L-methionine biosynthesis; S-adenosyl-L-methionine from L-methionine: step 1/1.</text>
</comment>
<keyword evidence="7 11" id="KW-0067">ATP-binding</keyword>
<dbReference type="EC" id="2.5.1.6" evidence="11"/>
<feature type="domain" description="S-adenosylmethionine synthetase N-terminal" evidence="13">
    <location>
        <begin position="33"/>
        <end position="130"/>
    </location>
</feature>
<keyword evidence="9 11" id="KW-0630">Potassium</keyword>
<keyword evidence="4 11" id="KW-0808">Transferase</keyword>
<dbReference type="SUPFAM" id="SSF55973">
    <property type="entry name" value="S-adenosylmethionine synthetase"/>
    <property type="match status" value="3"/>
</dbReference>
<evidence type="ECO:0000313" key="16">
    <source>
        <dbReference type="EMBL" id="KAJ8319313.1"/>
    </source>
</evidence>
<evidence type="ECO:0000313" key="17">
    <source>
        <dbReference type="Proteomes" id="UP001217089"/>
    </source>
</evidence>
<evidence type="ECO:0000259" key="13">
    <source>
        <dbReference type="Pfam" id="PF00438"/>
    </source>
</evidence>
<dbReference type="Pfam" id="PF00438">
    <property type="entry name" value="S-AdoMet_synt_N"/>
    <property type="match status" value="1"/>
</dbReference>
<dbReference type="PANTHER" id="PTHR11964">
    <property type="entry name" value="S-ADENOSYLMETHIONINE SYNTHETASE"/>
    <property type="match status" value="1"/>
</dbReference>
<reference evidence="16 17" key="1">
    <citation type="submission" date="2022-12" db="EMBL/GenBank/DDBJ databases">
        <title>Chromosome-level genome of Tegillarca granosa.</title>
        <authorList>
            <person name="Kim J."/>
        </authorList>
    </citation>
    <scope>NUCLEOTIDE SEQUENCE [LARGE SCALE GENOMIC DNA]</scope>
    <source>
        <strain evidence="16">Teg-2019</strain>
        <tissue evidence="16">Adductor muscle</tissue>
    </source>
</reference>
<comment type="catalytic activity">
    <reaction evidence="10 11">
        <text>L-methionine + ATP + H2O = S-adenosyl-L-methionine + phosphate + diphosphate</text>
        <dbReference type="Rhea" id="RHEA:21080"/>
        <dbReference type="ChEBI" id="CHEBI:15377"/>
        <dbReference type="ChEBI" id="CHEBI:30616"/>
        <dbReference type="ChEBI" id="CHEBI:33019"/>
        <dbReference type="ChEBI" id="CHEBI:43474"/>
        <dbReference type="ChEBI" id="CHEBI:57844"/>
        <dbReference type="ChEBI" id="CHEBI:59789"/>
        <dbReference type="EC" id="2.5.1.6"/>
    </reaction>
</comment>
<keyword evidence="17" id="KW-1185">Reference proteome</keyword>
<evidence type="ECO:0000256" key="9">
    <source>
        <dbReference type="ARBA" id="ARBA00022958"/>
    </source>
</evidence>
<dbReference type="NCBIfam" id="TIGR01034">
    <property type="entry name" value="metK"/>
    <property type="match status" value="1"/>
</dbReference>
<dbReference type="PROSITE" id="PS00376">
    <property type="entry name" value="ADOMET_SYNTHASE_1"/>
    <property type="match status" value="1"/>
</dbReference>
<evidence type="ECO:0000259" key="15">
    <source>
        <dbReference type="Pfam" id="PF02773"/>
    </source>
</evidence>
<feature type="domain" description="S-adenosylmethionine synthetase C-terminal" evidence="15">
    <location>
        <begin position="282"/>
        <end position="343"/>
    </location>
</feature>
<evidence type="ECO:0000256" key="4">
    <source>
        <dbReference type="ARBA" id="ARBA00022679"/>
    </source>
</evidence>
<dbReference type="InterPro" id="IPR022630">
    <property type="entry name" value="S-AdoMet_synt_C"/>
</dbReference>
<comment type="cofactor">
    <cofactor evidence="11">
        <name>Mg(2+)</name>
        <dbReference type="ChEBI" id="CHEBI:18420"/>
    </cofactor>
    <text evidence="11">Binds 2 magnesium ions per subunit. The magnesium ions interact primarily with the substrate.</text>
</comment>
<evidence type="ECO:0000256" key="7">
    <source>
        <dbReference type="ARBA" id="ARBA00022840"/>
    </source>
</evidence>
<dbReference type="InterPro" id="IPR002133">
    <property type="entry name" value="S-AdoMet_synthetase"/>
</dbReference>
<evidence type="ECO:0000256" key="3">
    <source>
        <dbReference type="ARBA" id="ARBA00022563"/>
    </source>
</evidence>
<keyword evidence="8 11" id="KW-0460">Magnesium</keyword>